<reference evidence="2" key="1">
    <citation type="journal article" date="2017" name="Appl. Environ. Microbiol.">
        <title>Molecular characterization of an Endozoicomonas-like organism causing infection in king scallop Pecten maximus L.</title>
        <authorList>
            <person name="Cano I."/>
            <person name="van Aerle R."/>
            <person name="Ross S."/>
            <person name="Verner-Jeffreys D.W."/>
            <person name="Paley R.K."/>
            <person name="Rimmer G."/>
            <person name="Ryder D."/>
            <person name="Hooper P."/>
            <person name="Stone D."/>
            <person name="Feist S.W."/>
        </authorList>
    </citation>
    <scope>NUCLEOTIDE SEQUENCE</scope>
</reference>
<dbReference type="Pfam" id="PF03413">
    <property type="entry name" value="PepSY"/>
    <property type="match status" value="2"/>
</dbReference>
<proteinExistence type="predicted"/>
<dbReference type="InterPro" id="IPR025711">
    <property type="entry name" value="PepSY"/>
</dbReference>
<accession>A0A2H9TAE6</accession>
<feature type="domain" description="PepSY" evidence="1">
    <location>
        <begin position="122"/>
        <end position="175"/>
    </location>
</feature>
<sequence length="181" mass="20086">MKWSRNWVGMLFFCAMAVGVCQAAGVSSENNLSAINAIAAKVLKTYPGSIDSLSVEKHRGVLVYEVEVVNPETGIKSEIKYYADSGRMVLDDEDRMGGWDSAKKRFIDDKYRLLVESPVTLLSAVEKVMEKVPGQLCEAELEHNRAKGKVFFEIEVVTDTSIVKMFVDVKTGQFIAPVVDD</sequence>
<feature type="domain" description="PepSY" evidence="1">
    <location>
        <begin position="40"/>
        <end position="80"/>
    </location>
</feature>
<evidence type="ECO:0000259" key="1">
    <source>
        <dbReference type="Pfam" id="PF03413"/>
    </source>
</evidence>
<gene>
    <name evidence="2" type="ORF">CI610_00815</name>
</gene>
<name>A0A2H9TAE6_9ZZZZ</name>
<dbReference type="Gene3D" id="3.10.450.40">
    <property type="match status" value="2"/>
</dbReference>
<comment type="caution">
    <text evidence="2">The sequence shown here is derived from an EMBL/GenBank/DDBJ whole genome shotgun (WGS) entry which is preliminary data.</text>
</comment>
<dbReference type="EMBL" id="NSIT01000027">
    <property type="protein sequence ID" value="PJE80202.1"/>
    <property type="molecule type" value="Genomic_DNA"/>
</dbReference>
<protein>
    <recommendedName>
        <fullName evidence="1">PepSY domain-containing protein</fullName>
    </recommendedName>
</protein>
<evidence type="ECO:0000313" key="2">
    <source>
        <dbReference type="EMBL" id="PJE80202.1"/>
    </source>
</evidence>
<dbReference type="AlphaFoldDB" id="A0A2H9TAE6"/>
<organism evidence="2">
    <name type="scientific">invertebrate metagenome</name>
    <dbReference type="NCBI Taxonomy" id="1711999"/>
    <lineage>
        <taxon>unclassified sequences</taxon>
        <taxon>metagenomes</taxon>
        <taxon>organismal metagenomes</taxon>
    </lineage>
</organism>